<evidence type="ECO:0000313" key="1">
    <source>
        <dbReference type="EMBL" id="MDT8900806.1"/>
    </source>
</evidence>
<reference evidence="1 2" key="1">
    <citation type="submission" date="2023-07" db="EMBL/GenBank/DDBJ databases">
        <title>The novel representative of Negativicutes class, Anaeroselena agilis gen. nov. sp. nov.</title>
        <authorList>
            <person name="Prokofeva M.I."/>
            <person name="Elcheninov A.G."/>
            <person name="Klyukina A."/>
            <person name="Kublanov I.V."/>
            <person name="Frolov E.N."/>
            <person name="Podosokorskaya O.A."/>
        </authorList>
    </citation>
    <scope>NUCLEOTIDE SEQUENCE [LARGE SCALE GENOMIC DNA]</scope>
    <source>
        <strain evidence="1 2">4137-cl</strain>
    </source>
</reference>
<evidence type="ECO:0000313" key="2">
    <source>
        <dbReference type="Proteomes" id="UP001254848"/>
    </source>
</evidence>
<dbReference type="EMBL" id="JAUOZS010000001">
    <property type="protein sequence ID" value="MDT8900806.1"/>
    <property type="molecule type" value="Genomic_DNA"/>
</dbReference>
<comment type="caution">
    <text evidence="1">The sequence shown here is derived from an EMBL/GenBank/DDBJ whole genome shotgun (WGS) entry which is preliminary data.</text>
</comment>
<gene>
    <name evidence="1" type="ORF">Q4T40_06090</name>
</gene>
<dbReference type="RefSeq" id="WP_413779339.1">
    <property type="nucleotide sequence ID" value="NZ_JAUOZS010000001.1"/>
</dbReference>
<accession>A0ABU3NVF5</accession>
<keyword evidence="2" id="KW-1185">Reference proteome</keyword>
<organism evidence="1 2">
    <name type="scientific">Anaeroselena agilis</name>
    <dbReference type="NCBI Taxonomy" id="3063788"/>
    <lineage>
        <taxon>Bacteria</taxon>
        <taxon>Bacillati</taxon>
        <taxon>Bacillota</taxon>
        <taxon>Negativicutes</taxon>
        <taxon>Acetonemataceae</taxon>
        <taxon>Anaeroselena</taxon>
    </lineage>
</organism>
<name>A0ABU3NVF5_9FIRM</name>
<sequence length="92" mass="9930">MAKRRRKKKPPAIIDWDHSSRPPTQALPVGFPFVTCRPMCPGCRPCADHACRPVTEGVCAPGTLFYPTTCLPSVTCLPTVPPGCVPRPCTPS</sequence>
<protein>
    <submittedName>
        <fullName evidence="1">Uncharacterized protein</fullName>
    </submittedName>
</protein>
<dbReference type="Proteomes" id="UP001254848">
    <property type="component" value="Unassembled WGS sequence"/>
</dbReference>
<proteinExistence type="predicted"/>